<gene>
    <name evidence="2" type="ORF">CLV40_11551</name>
</gene>
<proteinExistence type="predicted"/>
<dbReference type="SUPFAM" id="SSF56112">
    <property type="entry name" value="Protein kinase-like (PK-like)"/>
    <property type="match status" value="1"/>
</dbReference>
<dbReference type="OrthoDB" id="115252at2"/>
<dbReference type="Pfam" id="PF01636">
    <property type="entry name" value="APH"/>
    <property type="match status" value="1"/>
</dbReference>
<name>A0A2S6GIZ7_9PSEU</name>
<dbReference type="EMBL" id="PTIX01000015">
    <property type="protein sequence ID" value="PPK65204.1"/>
    <property type="molecule type" value="Genomic_DNA"/>
</dbReference>
<keyword evidence="3" id="KW-1185">Reference proteome</keyword>
<dbReference type="InterPro" id="IPR002575">
    <property type="entry name" value="Aminoglycoside_PTrfase"/>
</dbReference>
<dbReference type="Proteomes" id="UP000239203">
    <property type="component" value="Unassembled WGS sequence"/>
</dbReference>
<evidence type="ECO:0000259" key="1">
    <source>
        <dbReference type="Pfam" id="PF01636"/>
    </source>
</evidence>
<organism evidence="2 3">
    <name type="scientific">Actinokineospora auranticolor</name>
    <dbReference type="NCBI Taxonomy" id="155976"/>
    <lineage>
        <taxon>Bacteria</taxon>
        <taxon>Bacillati</taxon>
        <taxon>Actinomycetota</taxon>
        <taxon>Actinomycetes</taxon>
        <taxon>Pseudonocardiales</taxon>
        <taxon>Pseudonocardiaceae</taxon>
        <taxon>Actinokineospora</taxon>
    </lineage>
</organism>
<reference evidence="2 3" key="1">
    <citation type="submission" date="2018-02" db="EMBL/GenBank/DDBJ databases">
        <title>Genomic Encyclopedia of Archaeal and Bacterial Type Strains, Phase II (KMG-II): from individual species to whole genera.</title>
        <authorList>
            <person name="Goeker M."/>
        </authorList>
    </citation>
    <scope>NUCLEOTIDE SEQUENCE [LARGE SCALE GENOMIC DNA]</scope>
    <source>
        <strain evidence="2 3">YU 961-1</strain>
    </source>
</reference>
<feature type="domain" description="Aminoglycoside phosphotransferase" evidence="1">
    <location>
        <begin position="380"/>
        <end position="457"/>
    </location>
</feature>
<comment type="caution">
    <text evidence="2">The sequence shown here is derived from an EMBL/GenBank/DDBJ whole genome shotgun (WGS) entry which is preliminary data.</text>
</comment>
<dbReference type="InterPro" id="IPR011009">
    <property type="entry name" value="Kinase-like_dom_sf"/>
</dbReference>
<dbReference type="RefSeq" id="WP_104481302.1">
    <property type="nucleotide sequence ID" value="NZ_CP154825.1"/>
</dbReference>
<dbReference type="AlphaFoldDB" id="A0A2S6GIZ7"/>
<evidence type="ECO:0000313" key="3">
    <source>
        <dbReference type="Proteomes" id="UP000239203"/>
    </source>
</evidence>
<accession>A0A2S6GIZ7</accession>
<evidence type="ECO:0000313" key="2">
    <source>
        <dbReference type="EMBL" id="PPK65204.1"/>
    </source>
</evidence>
<sequence>MVHRIRGLIVDDVPENLKSVSTRLNQYLREQGWAVDWTMLDDPDAAHAAISGATAGGGFHLLVIDLLFERTTGGDEARGLELVALARAALPHSYVFVISEGDRHRHSLFARAMELGANTAVRRWEFSVESPLTSPAAIATDIRTYLLYNGTVEEIGVVVDESDPAVVTLLHEVGNPTIAQLHRQVLEADNETADVVRVRHLAPGVSGARICATEAPLRHGTTAHHVLKLSRDLDGLREETARAARAPKVMSSRFVVQPHRAVGPVNGWWATGSVCERGVTTARQWLGTGPAPERAEDAFATLFTEALSPMYWATARDESGDPMDALRLPLRRRQLVLRAVDELCPVLTRPDGGGLGDTTRLRADLTAYAVEGRLAGVYVPRWPDKRWSTHAHGDLHCGNILLLPGRHPAPMLIDFSDFGPAHWATDAARLVADLVVRVVDEGPESLFFTGFATWRALAAAVGDLSTDLVAVTDSPATNATLAALRWITGHLREICPPLTSEVDFAAHRWQWHIAFCLYLLRSTYHYEVPGPKRALALVAAHDQLRAGAEALTGHGR</sequence>
<protein>
    <submittedName>
        <fullName evidence="2">CheY-like chemotaxis protein</fullName>
    </submittedName>
</protein>